<evidence type="ECO:0000256" key="1">
    <source>
        <dbReference type="ARBA" id="ARBA00022723"/>
    </source>
</evidence>
<dbReference type="PANTHER" id="PTHR31302:SF31">
    <property type="entry name" value="PHOSPHODIESTERASE YAEI"/>
    <property type="match status" value="1"/>
</dbReference>
<keyword evidence="3" id="KW-0812">Transmembrane</keyword>
<feature type="transmembrane region" description="Helical" evidence="3">
    <location>
        <begin position="64"/>
        <end position="85"/>
    </location>
</feature>
<evidence type="ECO:0000256" key="3">
    <source>
        <dbReference type="SAM" id="Phobius"/>
    </source>
</evidence>
<dbReference type="GO" id="GO:0016020">
    <property type="term" value="C:membrane"/>
    <property type="evidence" value="ECO:0007669"/>
    <property type="project" value="GOC"/>
</dbReference>
<feature type="transmembrane region" description="Helical" evidence="3">
    <location>
        <begin position="6"/>
        <end position="22"/>
    </location>
</feature>
<feature type="domain" description="Calcineurin-like phosphoesterase" evidence="4">
    <location>
        <begin position="167"/>
        <end position="338"/>
    </location>
</feature>
<dbReference type="InterPro" id="IPR029052">
    <property type="entry name" value="Metallo-depent_PP-like"/>
</dbReference>
<dbReference type="CDD" id="cd07385">
    <property type="entry name" value="MPP_YkuE_C"/>
    <property type="match status" value="1"/>
</dbReference>
<dbReference type="GO" id="GO:0009245">
    <property type="term" value="P:lipid A biosynthetic process"/>
    <property type="evidence" value="ECO:0007669"/>
    <property type="project" value="TreeGrafter"/>
</dbReference>
<dbReference type="Pfam" id="PF00149">
    <property type="entry name" value="Metallophos"/>
    <property type="match status" value="1"/>
</dbReference>
<evidence type="ECO:0000313" key="5">
    <source>
        <dbReference type="EMBL" id="VAX25559.1"/>
    </source>
</evidence>
<organism evidence="5">
    <name type="scientific">hydrothermal vent metagenome</name>
    <dbReference type="NCBI Taxonomy" id="652676"/>
    <lineage>
        <taxon>unclassified sequences</taxon>
        <taxon>metagenomes</taxon>
        <taxon>ecological metagenomes</taxon>
    </lineage>
</organism>
<accession>A0A3B1C5X3</accession>
<keyword evidence="1" id="KW-0479">Metal-binding</keyword>
<dbReference type="GO" id="GO:0046872">
    <property type="term" value="F:metal ion binding"/>
    <property type="evidence" value="ECO:0007669"/>
    <property type="project" value="UniProtKB-KW"/>
</dbReference>
<reference evidence="5" key="1">
    <citation type="submission" date="2018-06" db="EMBL/GenBank/DDBJ databases">
        <authorList>
            <person name="Zhirakovskaya E."/>
        </authorList>
    </citation>
    <scope>NUCLEOTIDE SEQUENCE</scope>
</reference>
<dbReference type="SUPFAM" id="SSF56300">
    <property type="entry name" value="Metallo-dependent phosphatases"/>
    <property type="match status" value="1"/>
</dbReference>
<proteinExistence type="predicted"/>
<keyword evidence="3" id="KW-1133">Transmembrane helix</keyword>
<sequence>MFFITAFTIWFLIHLYLGLRIIPPLELKKPMRWLLWAVALTLFLLVPITASLRTIDPTPTFYNALFWTSFITAGYILLVFPLMAAKDLACLLSKSFSALKSRLKNQEADHPPRNPERRHFLSNALNLGVMGVSGVLSGVAMNNALAFPAIKKVDVPIPGLKEGLDGFRIAHITDTHISQSIHRSFMQGVVDAVNGLEPDLISFTGDMVDGAPQEMARDVAPLAGLKAKHGVFFVTGNHEYYWNLDGWLKESEKNGMTVLINEHKVISHNGSRVMVAGVTDHSAGRHVPSHRSDPDKAVSGPNGAPECDFRIMLAHQPRSAPGVSRAGADLQLSGHTHGGQFFPWNLVVNLFHPVPPGLHRYNGMWVYVSRGSGYWGPPYRLAAPSEITLLTLRATARRTA</sequence>
<dbReference type="InterPro" id="IPR004843">
    <property type="entry name" value="Calcineurin-like_PHP"/>
</dbReference>
<dbReference type="InterPro" id="IPR051158">
    <property type="entry name" value="Metallophosphoesterase_sf"/>
</dbReference>
<keyword evidence="2" id="KW-0378">Hydrolase</keyword>
<dbReference type="EMBL" id="UOGA01000303">
    <property type="protein sequence ID" value="VAX25559.1"/>
    <property type="molecule type" value="Genomic_DNA"/>
</dbReference>
<protein>
    <submittedName>
        <fullName evidence="5">Phosphoesterase</fullName>
    </submittedName>
</protein>
<dbReference type="GO" id="GO:0008758">
    <property type="term" value="F:UDP-2,3-diacylglucosamine hydrolase activity"/>
    <property type="evidence" value="ECO:0007669"/>
    <property type="project" value="TreeGrafter"/>
</dbReference>
<keyword evidence="3" id="KW-0472">Membrane</keyword>
<gene>
    <name evidence="5" type="ORF">MNBD_NITROSPINAE04-1926</name>
</gene>
<dbReference type="PANTHER" id="PTHR31302">
    <property type="entry name" value="TRANSMEMBRANE PROTEIN WITH METALLOPHOSPHOESTERASE DOMAIN-RELATED"/>
    <property type="match status" value="1"/>
</dbReference>
<name>A0A3B1C5X3_9ZZZZ</name>
<evidence type="ECO:0000259" key="4">
    <source>
        <dbReference type="Pfam" id="PF00149"/>
    </source>
</evidence>
<dbReference type="AlphaFoldDB" id="A0A3B1C5X3"/>
<dbReference type="Gene3D" id="3.60.21.10">
    <property type="match status" value="1"/>
</dbReference>
<feature type="transmembrane region" description="Helical" evidence="3">
    <location>
        <begin position="34"/>
        <end position="52"/>
    </location>
</feature>
<evidence type="ECO:0000256" key="2">
    <source>
        <dbReference type="ARBA" id="ARBA00022801"/>
    </source>
</evidence>